<dbReference type="AlphaFoldDB" id="A0A1G4SSZ6"/>
<dbReference type="STRING" id="260084.SAMN02927928_2921"/>
<dbReference type="Proteomes" id="UP000199150">
    <property type="component" value="Unassembled WGS sequence"/>
</dbReference>
<dbReference type="Pfam" id="PF03203">
    <property type="entry name" value="MerC"/>
    <property type="match status" value="1"/>
</dbReference>
<feature type="transmembrane region" description="Helical" evidence="1">
    <location>
        <begin position="12"/>
        <end position="37"/>
    </location>
</feature>
<organism evidence="2 3">
    <name type="scientific">Asticcacaulis taihuensis</name>
    <dbReference type="NCBI Taxonomy" id="260084"/>
    <lineage>
        <taxon>Bacteria</taxon>
        <taxon>Pseudomonadati</taxon>
        <taxon>Pseudomonadota</taxon>
        <taxon>Alphaproteobacteria</taxon>
        <taxon>Caulobacterales</taxon>
        <taxon>Caulobacteraceae</taxon>
        <taxon>Asticcacaulis</taxon>
    </lineage>
</organism>
<dbReference type="RefSeq" id="WP_090649503.1">
    <property type="nucleotide sequence ID" value="NZ_CBCRYE010000003.1"/>
</dbReference>
<dbReference type="GO" id="GO:0015097">
    <property type="term" value="F:mercury ion transmembrane transporter activity"/>
    <property type="evidence" value="ECO:0007669"/>
    <property type="project" value="InterPro"/>
</dbReference>
<proteinExistence type="predicted"/>
<feature type="transmembrane region" description="Helical" evidence="1">
    <location>
        <begin position="97"/>
        <end position="117"/>
    </location>
</feature>
<dbReference type="GO" id="GO:0016020">
    <property type="term" value="C:membrane"/>
    <property type="evidence" value="ECO:0007669"/>
    <property type="project" value="InterPro"/>
</dbReference>
<protein>
    <submittedName>
        <fullName evidence="2">MerC mercury resistance protein</fullName>
    </submittedName>
</protein>
<dbReference type="EMBL" id="FMTS01000005">
    <property type="protein sequence ID" value="SCW72322.1"/>
    <property type="molecule type" value="Genomic_DNA"/>
</dbReference>
<name>A0A1G4SSZ6_9CAUL</name>
<dbReference type="InterPro" id="IPR004891">
    <property type="entry name" value="Mercury-R_MerC"/>
</dbReference>
<keyword evidence="1" id="KW-0812">Transmembrane</keyword>
<keyword evidence="1" id="KW-1133">Transmembrane helix</keyword>
<feature type="transmembrane region" description="Helical" evidence="1">
    <location>
        <begin position="43"/>
        <end position="61"/>
    </location>
</feature>
<evidence type="ECO:0000313" key="3">
    <source>
        <dbReference type="Proteomes" id="UP000199150"/>
    </source>
</evidence>
<feature type="transmembrane region" description="Helical" evidence="1">
    <location>
        <begin position="73"/>
        <end position="91"/>
    </location>
</feature>
<keyword evidence="3" id="KW-1185">Reference proteome</keyword>
<evidence type="ECO:0000313" key="2">
    <source>
        <dbReference type="EMBL" id="SCW72322.1"/>
    </source>
</evidence>
<keyword evidence="1" id="KW-0472">Membrane</keyword>
<accession>A0A1G4SSZ6</accession>
<dbReference type="OrthoDB" id="6078385at2"/>
<reference evidence="3" key="1">
    <citation type="submission" date="2016-10" db="EMBL/GenBank/DDBJ databases">
        <authorList>
            <person name="Varghese N."/>
            <person name="Submissions S."/>
        </authorList>
    </citation>
    <scope>NUCLEOTIDE SEQUENCE [LARGE SCALE GENOMIC DNA]</scope>
    <source>
        <strain evidence="3">CGMCC 1.3431</strain>
    </source>
</reference>
<evidence type="ECO:0000256" key="1">
    <source>
        <dbReference type="SAM" id="Phobius"/>
    </source>
</evidence>
<gene>
    <name evidence="2" type="ORF">SAMN02927928_2921</name>
</gene>
<sequence length="137" mass="14653">MPDLKKKWLDIASLALSALCVVHCLALPFLVVLLPVLTPFTGSWVHAALVLTAAPISLWAIRASHVWRKWQISAPIVSGLILLALAAFIPALSDVEVAMSVIGAMLIAAGHTCNYLYHRPVHVHDHACGHAEGLAGE</sequence>